<dbReference type="EMBL" id="GL832964">
    <property type="protein sequence ID" value="EGD72653.1"/>
    <property type="molecule type" value="Genomic_DNA"/>
</dbReference>
<dbReference type="InParanoid" id="F2U8E5"/>
<dbReference type="SUPFAM" id="SSF49363">
    <property type="entry name" value="Purple acid phosphatase, N-terminal domain"/>
    <property type="match status" value="1"/>
</dbReference>
<dbReference type="Gene3D" id="3.60.21.10">
    <property type="match status" value="1"/>
</dbReference>
<dbReference type="InterPro" id="IPR025733">
    <property type="entry name" value="PAPs_C"/>
</dbReference>
<dbReference type="PANTHER" id="PTHR22953:SF153">
    <property type="entry name" value="PURPLE ACID PHOSPHATASE"/>
    <property type="match status" value="1"/>
</dbReference>
<feature type="domain" description="Purple acid phosphatase C-terminal" evidence="6">
    <location>
        <begin position="368"/>
        <end position="430"/>
    </location>
</feature>
<dbReference type="InterPro" id="IPR041792">
    <property type="entry name" value="MPP_PAP"/>
</dbReference>
<dbReference type="OrthoDB" id="45007at2759"/>
<dbReference type="Proteomes" id="UP000007799">
    <property type="component" value="Unassembled WGS sequence"/>
</dbReference>
<dbReference type="Pfam" id="PF00149">
    <property type="entry name" value="Metallophos"/>
    <property type="match status" value="1"/>
</dbReference>
<evidence type="ECO:0000256" key="1">
    <source>
        <dbReference type="ARBA" id="ARBA00022729"/>
    </source>
</evidence>
<feature type="chain" id="PRO_5005129364" description="Purple acid phosphatase" evidence="4">
    <location>
        <begin position="21"/>
        <end position="466"/>
    </location>
</feature>
<dbReference type="CDD" id="cd00839">
    <property type="entry name" value="MPP_PAPs"/>
    <property type="match status" value="1"/>
</dbReference>
<feature type="signal peptide" evidence="4">
    <location>
        <begin position="1"/>
        <end position="20"/>
    </location>
</feature>
<dbReference type="Pfam" id="PF14008">
    <property type="entry name" value="Metallophos_C"/>
    <property type="match status" value="1"/>
</dbReference>
<proteinExistence type="inferred from homology"/>
<feature type="domain" description="Calcineurin-like phosphoesterase" evidence="5">
    <location>
        <begin position="149"/>
        <end position="353"/>
    </location>
</feature>
<dbReference type="EC" id="3.1.3.2" evidence="4"/>
<dbReference type="InterPro" id="IPR039331">
    <property type="entry name" value="PAPs-like"/>
</dbReference>
<name>F2U8E5_SALR5</name>
<dbReference type="InterPro" id="IPR004843">
    <property type="entry name" value="Calcineurin-like_PHP"/>
</dbReference>
<reference evidence="8" key="1">
    <citation type="submission" date="2009-08" db="EMBL/GenBank/DDBJ databases">
        <title>Annotation of Salpingoeca rosetta.</title>
        <authorList>
            <consortium name="The Broad Institute Genome Sequencing Platform"/>
            <person name="Russ C."/>
            <person name="Cuomo C."/>
            <person name="Burger G."/>
            <person name="Gray M.W."/>
            <person name="Holland P.W.H."/>
            <person name="King N."/>
            <person name="Lang F.B.F."/>
            <person name="Roger A.J."/>
            <person name="Ruiz-Trillo I."/>
            <person name="Young S.K."/>
            <person name="Zeng Q."/>
            <person name="Gargeya S."/>
            <person name="Alvarado L."/>
            <person name="Berlin A."/>
            <person name="Chapman S.B."/>
            <person name="Chen Z."/>
            <person name="Freedman E."/>
            <person name="Gellesch M."/>
            <person name="Goldberg J."/>
            <person name="Griggs A."/>
            <person name="Gujja S."/>
            <person name="Heilman E."/>
            <person name="Heiman D."/>
            <person name="Howarth C."/>
            <person name="Mehta T."/>
            <person name="Neiman D."/>
            <person name="Pearson M."/>
            <person name="Roberts A."/>
            <person name="Saif S."/>
            <person name="Shea T."/>
            <person name="Shenoy N."/>
            <person name="Sisk P."/>
            <person name="Stolte C."/>
            <person name="Sykes S."/>
            <person name="White J."/>
            <person name="Yandava C."/>
            <person name="Haas B."/>
            <person name="Nusbaum C."/>
            <person name="Birren B."/>
        </authorList>
    </citation>
    <scope>NUCLEOTIDE SEQUENCE [LARGE SCALE GENOMIC DNA]</scope>
    <source>
        <strain evidence="8">ATCC 50818</strain>
    </source>
</reference>
<dbReference type="PANTHER" id="PTHR22953">
    <property type="entry name" value="ACID PHOSPHATASE RELATED"/>
    <property type="match status" value="1"/>
</dbReference>
<dbReference type="eggNOG" id="KOG1378">
    <property type="taxonomic scope" value="Eukaryota"/>
</dbReference>
<accession>F2U8E5</accession>
<evidence type="ECO:0000259" key="5">
    <source>
        <dbReference type="Pfam" id="PF00149"/>
    </source>
</evidence>
<evidence type="ECO:0000256" key="3">
    <source>
        <dbReference type="ARBA" id="ARBA00023180"/>
    </source>
</evidence>
<keyword evidence="9" id="KW-1185">Reference proteome</keyword>
<evidence type="ECO:0000256" key="2">
    <source>
        <dbReference type="ARBA" id="ARBA00022801"/>
    </source>
</evidence>
<evidence type="ECO:0000256" key="4">
    <source>
        <dbReference type="RuleBase" id="RU361203"/>
    </source>
</evidence>
<keyword evidence="3" id="KW-0325">Glycoprotein</keyword>
<dbReference type="GO" id="GO:0046872">
    <property type="term" value="F:metal ion binding"/>
    <property type="evidence" value="ECO:0007669"/>
    <property type="project" value="InterPro"/>
</dbReference>
<evidence type="ECO:0000313" key="8">
    <source>
        <dbReference type="EMBL" id="EGD72653.1"/>
    </source>
</evidence>
<dbReference type="GO" id="GO:0003993">
    <property type="term" value="F:acid phosphatase activity"/>
    <property type="evidence" value="ECO:0007669"/>
    <property type="project" value="UniProtKB-EC"/>
</dbReference>
<comment type="similarity">
    <text evidence="4">Belongs to the metallophosphoesterase superfamily. Purple acid phosphatase family.</text>
</comment>
<dbReference type="STRING" id="946362.F2U8E5"/>
<sequence length="466" mass="52244">MLRAAVIVGVVAVLASVSSAAPVLEGRMTDSSSFDPPTQVHLALGDTAGASMVVSWITTNASAGHVYYGTSKDKLNTRVEQLADAERYTFQSTYGEHYVSGLIHHAKIPNLAPLTKYYYRCGADGFGYSDVFSFTTPPVVGTSKFIFSVIGDLGQTANSSSTIEHIKSDPTTNLTVIVGDLSYADSAERTTPTRNCTQRRWDSWGELVEHVFANQPLMTLPGNHEIEQEGPPPATQEKFLAYQKRFRMPWKESGATNGNLYYSFEVGPVHFIMLNSYMDFDKGSQQYEWLLQDLKKVDRSVTPWLFASMHAPWYNSNVFHHNEPEETGMRAAMEDIMFKHNVDAIFSGHVHAYERMFPVYKNKTNPEAPTYLNIGDAGNREGPAYLYFPQPKWSAYREPAFGHGRVEIFNATHAHWTWHKNLNSEATVSDDVWLVRNAAIPSSPYKHGLTPLFGRTFDGFAPYKSF</sequence>
<evidence type="ECO:0000259" key="7">
    <source>
        <dbReference type="Pfam" id="PF16656"/>
    </source>
</evidence>
<protein>
    <recommendedName>
        <fullName evidence="4">Purple acid phosphatase</fullName>
        <ecNumber evidence="4">3.1.3.2</ecNumber>
    </recommendedName>
</protein>
<organism evidence="9">
    <name type="scientific">Salpingoeca rosetta (strain ATCC 50818 / BSB-021)</name>
    <dbReference type="NCBI Taxonomy" id="946362"/>
    <lineage>
        <taxon>Eukaryota</taxon>
        <taxon>Choanoflagellata</taxon>
        <taxon>Craspedida</taxon>
        <taxon>Salpingoecidae</taxon>
        <taxon>Salpingoeca</taxon>
    </lineage>
</organism>
<feature type="domain" description="Purple acid phosphatase N-terminal" evidence="7">
    <location>
        <begin position="37"/>
        <end position="136"/>
    </location>
</feature>
<gene>
    <name evidence="8" type="ORF">PTSG_04388</name>
</gene>
<keyword evidence="1 4" id="KW-0732">Signal</keyword>
<dbReference type="OMA" id="VEHMARN"/>
<dbReference type="Gene3D" id="2.60.40.380">
    <property type="entry name" value="Purple acid phosphatase-like, N-terminal"/>
    <property type="match status" value="1"/>
</dbReference>
<dbReference type="InterPro" id="IPR008963">
    <property type="entry name" value="Purple_acid_Pase-like_N"/>
</dbReference>
<dbReference type="SUPFAM" id="SSF56300">
    <property type="entry name" value="Metallo-dependent phosphatases"/>
    <property type="match status" value="1"/>
</dbReference>
<evidence type="ECO:0000259" key="6">
    <source>
        <dbReference type="Pfam" id="PF14008"/>
    </source>
</evidence>
<evidence type="ECO:0000313" key="9">
    <source>
        <dbReference type="Proteomes" id="UP000007799"/>
    </source>
</evidence>
<dbReference type="GeneID" id="16075059"/>
<dbReference type="Pfam" id="PF16656">
    <property type="entry name" value="Pur_ac_phosph_N"/>
    <property type="match status" value="1"/>
</dbReference>
<dbReference type="AlphaFoldDB" id="F2U8E5"/>
<dbReference type="RefSeq" id="XP_004994476.1">
    <property type="nucleotide sequence ID" value="XM_004994419.1"/>
</dbReference>
<comment type="catalytic activity">
    <reaction evidence="4">
        <text>a phosphate monoester + H2O = an alcohol + phosphate</text>
        <dbReference type="Rhea" id="RHEA:15017"/>
        <dbReference type="ChEBI" id="CHEBI:15377"/>
        <dbReference type="ChEBI" id="CHEBI:30879"/>
        <dbReference type="ChEBI" id="CHEBI:43474"/>
        <dbReference type="ChEBI" id="CHEBI:67140"/>
        <dbReference type="EC" id="3.1.3.2"/>
    </reaction>
</comment>
<dbReference type="InterPro" id="IPR015914">
    <property type="entry name" value="PAPs_N"/>
</dbReference>
<dbReference type="InterPro" id="IPR029052">
    <property type="entry name" value="Metallo-depent_PP-like"/>
</dbReference>
<dbReference type="KEGG" id="sre:PTSG_04388"/>
<keyword evidence="2 4" id="KW-0378">Hydrolase</keyword>